<accession>A0A8J3YAB8</accession>
<dbReference type="Proteomes" id="UP000652013">
    <property type="component" value="Unassembled WGS sequence"/>
</dbReference>
<organism evidence="1 2">
    <name type="scientific">Spirilliplanes yamanashiensis</name>
    <dbReference type="NCBI Taxonomy" id="42233"/>
    <lineage>
        <taxon>Bacteria</taxon>
        <taxon>Bacillati</taxon>
        <taxon>Actinomycetota</taxon>
        <taxon>Actinomycetes</taxon>
        <taxon>Micromonosporales</taxon>
        <taxon>Micromonosporaceae</taxon>
        <taxon>Spirilliplanes</taxon>
    </lineage>
</organism>
<proteinExistence type="predicted"/>
<dbReference type="AlphaFoldDB" id="A0A8J3YAB8"/>
<comment type="caution">
    <text evidence="1">The sequence shown here is derived from an EMBL/GenBank/DDBJ whole genome shotgun (WGS) entry which is preliminary data.</text>
</comment>
<reference evidence="1" key="1">
    <citation type="submission" date="2021-01" db="EMBL/GenBank/DDBJ databases">
        <title>Whole genome shotgun sequence of Spirilliplanes yamanashiensis NBRC 15828.</title>
        <authorList>
            <person name="Komaki H."/>
            <person name="Tamura T."/>
        </authorList>
    </citation>
    <scope>NUCLEOTIDE SEQUENCE</scope>
    <source>
        <strain evidence="1">NBRC 15828</strain>
    </source>
</reference>
<evidence type="ECO:0000313" key="2">
    <source>
        <dbReference type="Proteomes" id="UP000652013"/>
    </source>
</evidence>
<gene>
    <name evidence="1" type="ORF">Sya03_36210</name>
</gene>
<keyword evidence="2" id="KW-1185">Reference proteome</keyword>
<name>A0A8J3YAB8_9ACTN</name>
<sequence>MAAVQPPEPSRLKHGAVCISPNDARAAKAADVAAPVDRNAAPLVGAVATSATRAAASAVTTVVVNRRRWLSRLSTYTSGRAVSATEAPT</sequence>
<protein>
    <submittedName>
        <fullName evidence="1">Uncharacterized protein</fullName>
    </submittedName>
</protein>
<dbReference type="EMBL" id="BOOY01000026">
    <property type="protein sequence ID" value="GIJ04269.1"/>
    <property type="molecule type" value="Genomic_DNA"/>
</dbReference>
<evidence type="ECO:0000313" key="1">
    <source>
        <dbReference type="EMBL" id="GIJ04269.1"/>
    </source>
</evidence>